<dbReference type="Proteomes" id="UP000186002">
    <property type="component" value="Unassembled WGS sequence"/>
</dbReference>
<feature type="transmembrane region" description="Helical" evidence="3">
    <location>
        <begin position="209"/>
        <end position="234"/>
    </location>
</feature>
<dbReference type="EMBL" id="FRBW01000002">
    <property type="protein sequence ID" value="SHL96790.1"/>
    <property type="molecule type" value="Genomic_DNA"/>
</dbReference>
<evidence type="ECO:0000313" key="5">
    <source>
        <dbReference type="EMBL" id="SHL96790.1"/>
    </source>
</evidence>
<evidence type="ECO:0000256" key="3">
    <source>
        <dbReference type="SAM" id="Phobius"/>
    </source>
</evidence>
<comment type="catalytic activity">
    <reaction evidence="2">
        <text>2 GTP = 3',3'-c-di-GMP + 2 diphosphate</text>
        <dbReference type="Rhea" id="RHEA:24898"/>
        <dbReference type="ChEBI" id="CHEBI:33019"/>
        <dbReference type="ChEBI" id="CHEBI:37565"/>
        <dbReference type="ChEBI" id="CHEBI:58805"/>
        <dbReference type="EC" id="2.7.7.65"/>
    </reaction>
</comment>
<dbReference type="PANTHER" id="PTHR45138:SF9">
    <property type="entry name" value="DIGUANYLATE CYCLASE DGCM-RELATED"/>
    <property type="match status" value="1"/>
</dbReference>
<feature type="domain" description="GGDEF" evidence="4">
    <location>
        <begin position="279"/>
        <end position="411"/>
    </location>
</feature>
<dbReference type="SMART" id="SM00267">
    <property type="entry name" value="GGDEF"/>
    <property type="match status" value="1"/>
</dbReference>
<dbReference type="SUPFAM" id="SSF55073">
    <property type="entry name" value="Nucleotide cyclase"/>
    <property type="match status" value="1"/>
</dbReference>
<reference evidence="5 6" key="1">
    <citation type="submission" date="2016-11" db="EMBL/GenBank/DDBJ databases">
        <authorList>
            <person name="Jaros S."/>
            <person name="Januszkiewicz K."/>
            <person name="Wedrychowicz H."/>
        </authorList>
    </citation>
    <scope>NUCLEOTIDE SEQUENCE [LARGE SCALE GENOMIC DNA]</scope>
    <source>
        <strain evidence="5 6">DSM 22153</strain>
    </source>
</reference>
<dbReference type="AlphaFoldDB" id="A0A1M7EYH0"/>
<gene>
    <name evidence="5" type="ORF">SAMN05444272_1432</name>
</gene>
<dbReference type="InterPro" id="IPR000160">
    <property type="entry name" value="GGDEF_dom"/>
</dbReference>
<dbReference type="InterPro" id="IPR043128">
    <property type="entry name" value="Rev_trsase/Diguanyl_cyclase"/>
</dbReference>
<accession>A0A1M7EYH0</accession>
<dbReference type="InterPro" id="IPR029787">
    <property type="entry name" value="Nucleotide_cyclase"/>
</dbReference>
<proteinExistence type="predicted"/>
<keyword evidence="3" id="KW-0472">Membrane</keyword>
<dbReference type="PROSITE" id="PS50887">
    <property type="entry name" value="GGDEF"/>
    <property type="match status" value="1"/>
</dbReference>
<dbReference type="CDD" id="cd01949">
    <property type="entry name" value="GGDEF"/>
    <property type="match status" value="1"/>
</dbReference>
<feature type="transmembrane region" description="Helical" evidence="3">
    <location>
        <begin position="26"/>
        <end position="46"/>
    </location>
</feature>
<name>A0A1M7EYH0_9HYPH</name>
<evidence type="ECO:0000256" key="2">
    <source>
        <dbReference type="ARBA" id="ARBA00034247"/>
    </source>
</evidence>
<dbReference type="GO" id="GO:0052621">
    <property type="term" value="F:diguanylate cyclase activity"/>
    <property type="evidence" value="ECO:0007669"/>
    <property type="project" value="UniProtKB-EC"/>
</dbReference>
<evidence type="ECO:0000259" key="4">
    <source>
        <dbReference type="PROSITE" id="PS50887"/>
    </source>
</evidence>
<evidence type="ECO:0000256" key="1">
    <source>
        <dbReference type="ARBA" id="ARBA00012528"/>
    </source>
</evidence>
<organism evidence="5 6">
    <name type="scientific">Roseibium suaedae</name>
    <dbReference type="NCBI Taxonomy" id="735517"/>
    <lineage>
        <taxon>Bacteria</taxon>
        <taxon>Pseudomonadati</taxon>
        <taxon>Pseudomonadota</taxon>
        <taxon>Alphaproteobacteria</taxon>
        <taxon>Hyphomicrobiales</taxon>
        <taxon>Stappiaceae</taxon>
        <taxon>Roseibium</taxon>
    </lineage>
</organism>
<keyword evidence="6" id="KW-1185">Reference proteome</keyword>
<dbReference type="FunFam" id="3.30.70.270:FF:000001">
    <property type="entry name" value="Diguanylate cyclase domain protein"/>
    <property type="match status" value="1"/>
</dbReference>
<dbReference type="PANTHER" id="PTHR45138">
    <property type="entry name" value="REGULATORY COMPONENTS OF SENSORY TRANSDUCTION SYSTEM"/>
    <property type="match status" value="1"/>
</dbReference>
<dbReference type="Pfam" id="PF00990">
    <property type="entry name" value="GGDEF"/>
    <property type="match status" value="1"/>
</dbReference>
<keyword evidence="3" id="KW-0812">Transmembrane</keyword>
<evidence type="ECO:0000313" key="6">
    <source>
        <dbReference type="Proteomes" id="UP000186002"/>
    </source>
</evidence>
<keyword evidence="3" id="KW-1133">Transmembrane helix</keyword>
<dbReference type="EC" id="2.7.7.65" evidence="1"/>
<dbReference type="NCBIfam" id="TIGR00254">
    <property type="entry name" value="GGDEF"/>
    <property type="match status" value="1"/>
</dbReference>
<sequence>MRYDRVQLSGSAARKSKAETTLAKHYLIAASVIAFVIITVAAFSLVTDALLQRQILASIEENAESRAQIWKERLFRALPSAGELIRSGFGSEEHLQRLHDPLVLGDILHFEFFNADGKRTFTSRSSTFDMGEALAAQENESHKHSFAKAVATGKPVTTIFHEHAYQSSIERYHAISETYLPVVAADGEVIGVIELYLDMGHFLETLEGAFQFVGTITSIGTLIVVLLPVAAFGLRTRQVLLADRKLLELTRFDQLTGTLNRNSLSEFMETYFSSHDDPSGLGILFVDIDHFKQLNDRFGHAYGDQVLQHIASALMKSLRGSSDLVGRYGGDEFIVLCPNTTIAELRKVHQRLAAAIAARLEKDDIDHTISVSVGAYVTTRSDTERLALHAADTALYEAKRRGRNQTVEYAPDMEVAK</sequence>
<dbReference type="Gene3D" id="3.30.70.270">
    <property type="match status" value="1"/>
</dbReference>
<dbReference type="STRING" id="735517.SAMN05444272_1432"/>
<protein>
    <recommendedName>
        <fullName evidence="1">diguanylate cyclase</fullName>
        <ecNumber evidence="1">2.7.7.65</ecNumber>
    </recommendedName>
</protein>
<dbReference type="InterPro" id="IPR050469">
    <property type="entry name" value="Diguanylate_Cyclase"/>
</dbReference>